<gene>
    <name evidence="2" type="ORF">EPA86_13585</name>
</gene>
<dbReference type="AlphaFoldDB" id="A0A502KT95"/>
<keyword evidence="1" id="KW-0732">Signal</keyword>
<evidence type="ECO:0000256" key="1">
    <source>
        <dbReference type="SAM" id="SignalP"/>
    </source>
</evidence>
<dbReference type="EMBL" id="SAWY01000036">
    <property type="protein sequence ID" value="TPH13221.1"/>
    <property type="molecule type" value="Genomic_DNA"/>
</dbReference>
<dbReference type="OrthoDB" id="33879at2"/>
<protein>
    <submittedName>
        <fullName evidence="2">Uncharacterized protein</fullName>
    </submittedName>
</protein>
<sequence>MQFSKTLKAISLALFASSSYAQADQLDNTKNWQTFETENFRVHFTPEYEKWALSSAREMEAVRTLVEQQQGRVLSEKVDAYIIDPLNAANGFAVPLSHKPYMALFATPPMSDSVISNSTGWQQLLVLHEYVHLVHLAQKSRSNIRSKIAGWYDLYDASQIKGERWVAEGYATLLESKMTGRGRLYNNYVESILQQFARQGALPSYSQLSNINNDFMSGSMAYLVGVRYLQWLEENYGEDTLDAVWTRWTAVKNRTFNQAFNGVFPQSAKSLYQRFIAEYTHQALQKEAHYPEIDSNLWLDLSGYVSAPSISPNGEHLAVVEKTRNDEETKVSLHVYKTEENAEAKKEFNEEVAKILKDDPKDIAAKAPKVFKRKQAYSLHQTNSRGINDPRWLDDDHIVYRSTSLSSANEFHQDLFIWQLSSNTVTQLTREQNLRRFDIADNGQTIYAERNRYGKSQLVKLSLNTNKEASIESELTAASLHHVYDFPRISPDQQQLAYLVSSLNNKWSLKIKNILTGKIATVPVPENYQFLSFPEWAKDGKSIFFVAGLDQQTKLYQYDFTVKELSSLTSGEQPITWPVFKDENELLHLAINDNGPDIYQLAIDNANKTTITDTTTNASVTSSLASSYKLEAADIIVDSSIGEQSNYGVGPQQGTITLGGNFYSASSTMLELGYKSGDVLGRFDWQAHISQDFSSNILSGGSASVRWHGWPVKLLAHGYQFKLKTNQQFEDAINLGHLKERGLFFEASYPMQFETLKLNGFVQGKVAKTASFDSHYFSVGLQQSWSLDKQNWALHQQFNTTFLQGEDDFSQQISDSSYQGNNGEFDMNAHFKGYGLGVSYLWANRSSEAGNILSLGGYSASLIQEKAHLNKLLTPELAFYSQQANDYEQMQAYIPVSIGKVFYRRHKMDKQEVIDSYGFTGTIHNDFGFTGITDLVINYGVAQVNPENQKSDTQGWIGISHQF</sequence>
<dbReference type="RefSeq" id="WP_140604500.1">
    <property type="nucleotide sequence ID" value="NZ_SAWY01000036.1"/>
</dbReference>
<dbReference type="PANTHER" id="PTHR36842:SF1">
    <property type="entry name" value="PROTEIN TOLB"/>
    <property type="match status" value="1"/>
</dbReference>
<dbReference type="Gene3D" id="2.120.10.30">
    <property type="entry name" value="TolB, C-terminal domain"/>
    <property type="match status" value="1"/>
</dbReference>
<keyword evidence="3" id="KW-1185">Reference proteome</keyword>
<name>A0A502KT95_9GAMM</name>
<dbReference type="SUPFAM" id="SSF82171">
    <property type="entry name" value="DPP6 N-terminal domain-like"/>
    <property type="match status" value="1"/>
</dbReference>
<evidence type="ECO:0000313" key="3">
    <source>
        <dbReference type="Proteomes" id="UP000315303"/>
    </source>
</evidence>
<dbReference type="PANTHER" id="PTHR36842">
    <property type="entry name" value="PROTEIN TOLB HOMOLOG"/>
    <property type="match status" value="1"/>
</dbReference>
<evidence type="ECO:0000313" key="2">
    <source>
        <dbReference type="EMBL" id="TPH13221.1"/>
    </source>
</evidence>
<dbReference type="InterPro" id="IPR011042">
    <property type="entry name" value="6-blade_b-propeller_TolB-like"/>
</dbReference>
<organism evidence="2 3">
    <name type="scientific">Litorilituus lipolyticus</name>
    <dbReference type="NCBI Taxonomy" id="2491017"/>
    <lineage>
        <taxon>Bacteria</taxon>
        <taxon>Pseudomonadati</taxon>
        <taxon>Pseudomonadota</taxon>
        <taxon>Gammaproteobacteria</taxon>
        <taxon>Alteromonadales</taxon>
        <taxon>Colwelliaceae</taxon>
        <taxon>Litorilituus</taxon>
    </lineage>
</organism>
<accession>A0A502KT95</accession>
<feature type="signal peptide" evidence="1">
    <location>
        <begin position="1"/>
        <end position="23"/>
    </location>
</feature>
<feature type="chain" id="PRO_5021471729" evidence="1">
    <location>
        <begin position="24"/>
        <end position="963"/>
    </location>
</feature>
<comment type="caution">
    <text evidence="2">The sequence shown here is derived from an EMBL/GenBank/DDBJ whole genome shotgun (WGS) entry which is preliminary data.</text>
</comment>
<reference evidence="2 3" key="1">
    <citation type="submission" date="2019-01" db="EMBL/GenBank/DDBJ databases">
        <title>Litorilituus lipolytica sp. nov., isolated from intertidal sand of the Yellow Sea in China.</title>
        <authorList>
            <person name="Liu A."/>
        </authorList>
    </citation>
    <scope>NUCLEOTIDE SEQUENCE [LARGE SCALE GENOMIC DNA]</scope>
    <source>
        <strain evidence="2 3">RZ04</strain>
    </source>
</reference>
<proteinExistence type="predicted"/>
<dbReference type="Proteomes" id="UP000315303">
    <property type="component" value="Unassembled WGS sequence"/>
</dbReference>